<comment type="subcellular location">
    <subcellularLocation>
        <location evidence="1">Membrane</location>
        <topology evidence="1">Multi-pass membrane protein</topology>
    </subcellularLocation>
</comment>
<gene>
    <name evidence="11" type="primary">SGMS1</name>
    <name evidence="11" type="ORF">FOL46_001681</name>
</gene>
<keyword evidence="7" id="KW-0443">Lipid metabolism</keyword>
<evidence type="ECO:0000256" key="6">
    <source>
        <dbReference type="ARBA" id="ARBA00022989"/>
    </source>
</evidence>
<feature type="transmembrane region" description="Helical" evidence="9">
    <location>
        <begin position="1107"/>
        <end position="1125"/>
    </location>
</feature>
<keyword evidence="3" id="KW-0808">Transferase</keyword>
<feature type="transmembrane region" description="Helical" evidence="9">
    <location>
        <begin position="1246"/>
        <end position="1267"/>
    </location>
</feature>
<keyword evidence="8 9" id="KW-0472">Membrane</keyword>
<feature type="transmembrane region" description="Helical" evidence="9">
    <location>
        <begin position="907"/>
        <end position="930"/>
    </location>
</feature>
<evidence type="ECO:0000256" key="8">
    <source>
        <dbReference type="ARBA" id="ARBA00023136"/>
    </source>
</evidence>
<dbReference type="EMBL" id="JABANN010000149">
    <property type="protein sequence ID" value="KAF4668998.1"/>
    <property type="molecule type" value="Genomic_DNA"/>
</dbReference>
<keyword evidence="5" id="KW-0746">Sphingolipid metabolism</keyword>
<feature type="transmembrane region" description="Helical" evidence="9">
    <location>
        <begin position="547"/>
        <end position="569"/>
    </location>
</feature>
<feature type="transmembrane region" description="Helical" evidence="9">
    <location>
        <begin position="429"/>
        <end position="453"/>
    </location>
</feature>
<dbReference type="GO" id="GO:0005886">
    <property type="term" value="C:plasma membrane"/>
    <property type="evidence" value="ECO:0007669"/>
    <property type="project" value="TreeGrafter"/>
</dbReference>
<feature type="transmembrane region" description="Helical" evidence="9">
    <location>
        <begin position="1037"/>
        <end position="1065"/>
    </location>
</feature>
<feature type="domain" description="Sphingomyelin synthase-like" evidence="10">
    <location>
        <begin position="515"/>
        <end position="587"/>
    </location>
</feature>
<dbReference type="InterPro" id="IPR025749">
    <property type="entry name" value="Sphingomyelin_synth-like_dom"/>
</dbReference>
<dbReference type="PANTHER" id="PTHR21290">
    <property type="entry name" value="SPHINGOMYELIN SYNTHETASE"/>
    <property type="match status" value="1"/>
</dbReference>
<keyword evidence="4 9" id="KW-0812">Transmembrane</keyword>
<evidence type="ECO:0000256" key="3">
    <source>
        <dbReference type="ARBA" id="ARBA00022679"/>
    </source>
</evidence>
<feature type="transmembrane region" description="Helical" evidence="9">
    <location>
        <begin position="327"/>
        <end position="351"/>
    </location>
</feature>
<dbReference type="GO" id="GO:0047493">
    <property type="term" value="F:ceramide cholinephosphotransferase activity"/>
    <property type="evidence" value="ECO:0007669"/>
    <property type="project" value="TreeGrafter"/>
</dbReference>
<evidence type="ECO:0000313" key="11">
    <source>
        <dbReference type="EMBL" id="KAF4668998.1"/>
    </source>
</evidence>
<proteinExistence type="inferred from homology"/>
<feature type="transmembrane region" description="Helical" evidence="9">
    <location>
        <begin position="372"/>
        <end position="394"/>
    </location>
</feature>
<protein>
    <submittedName>
        <fullName evidence="11">Sphingomyelin synthase</fullName>
    </submittedName>
</protein>
<feature type="transmembrane region" description="Helical" evidence="9">
    <location>
        <begin position="202"/>
        <end position="221"/>
    </location>
</feature>
<evidence type="ECO:0000256" key="1">
    <source>
        <dbReference type="ARBA" id="ARBA00004141"/>
    </source>
</evidence>
<accession>A0A7J6MBP7</accession>
<feature type="transmembrane region" description="Helical" evidence="9">
    <location>
        <begin position="867"/>
        <end position="886"/>
    </location>
</feature>
<dbReference type="Proteomes" id="UP000572268">
    <property type="component" value="Unassembled WGS sequence"/>
</dbReference>
<feature type="transmembrane region" description="Helical" evidence="9">
    <location>
        <begin position="520"/>
        <end position="540"/>
    </location>
</feature>
<sequence length="1333" mass="147263">MPFSKWEALTSWVDHFTDKLCVPFLGKNNDRTCIVPRDDATRDDLRLPYKWKVIYWLKYTGTVAIAFSLTLAAVVVDDMHHIKKDSMTFTGLPGQVGEKIITIPSSTGGWSTFRFDPVSNHICSNTPATTLTSRTQIAHMPYRELAVCESNPKSCGEERNHDSLSRLALSLSELGLAGTETNSDLGSETFANLAFVSDISRVLDIMALVAHGLAFVILVLVRRSPRTLLLHKNSGGNVWAYFTDYSPNWLVLFAGVVLLVSNGLRASFRHSLTSHIAAYAIHCHSSPGDPLTKAFLPQGNKPAKLDAMVVFAKYVHHSSTSGLSMQLLYVVILIDVLAALLVIWAGTRGAYSSHRTHLSDSQLDRLPFYSKIWNAWLSFAFFIFSLVCTTAAGYSVRRRGYFLNVQFWSIDRPTGRADLDDILLNRLGYTYASFDIADFATAIALLIAFLVWLVTPDKTRFLSKYLQLVGLGYLLRAIIMPWTVLPAPFSVLQFPECFETPGNRIFGDIITIIFCNDMMYSGHAAFICIPIFIALAFVQYGPIKRKLLAWLMLAAVAIPCVFLIVIARGHYSIDILVSVVVSSCFVLLNIPAWELLFDYGRGAPNRFGKVSDLLAEAHDYLSDDDSNSTTAFLDDDDEDKPDWVSIEKRISDLSLLSKSFCSTTMSSSKWEAFGRWADSITDKLCLPCLGPDIRSKPRTFIITRDSETDDSGHLGLTYKWAVIYGLGYIIAIFVSLALLTTSVVVDDIHSIEGGSMTFKGLSGQSRPLTIDIPASHGGYQTLRYNSPEDGDICPLKGKEGRPMIARYSTLAQCEIDGQRCATERKSDSVSGIALSLSELGLAQIQTNSGLGVETLRDFSAVSFLNRVLEISALTCHAVAFTMLIAMRRPPRSLLLHRSKNTDFISFVMDYGPHWLIMLGGVLLFLSTALATSFRHDLTSHIAAYAIACRTSPGDPIRAAFNPGNSNPSNLNAMLVFAEYVHKSGGAGVSILLSTMVVYIDLFASIMVIWVGTRGAYHKDRAKLTDAQLDRLPFHAKIWHIVISLMFLAFSLASTWIAGLFVISFAPVTIPLSIFDVVDIVVDRPLGRADLDDIVLNHLAITYASYEVADFATGIWALVGFLLWLVTPDKTRFLSKYAQLLGFAYFLRALIVPWTVLPVPTSITQIPMCYKKPEGALFGDIITAVYCNDMMYSGHAAFISLPCLLAIAFVVYGPVRRKTLATCVLLVAVVPSVAVVVISRAHYTMDILVSLLVTVSLTLLNIPAWKLLFNYGNNPKESARDVSALLDECNDCLEQQVDLETTGLLADMPPPDWASVEKKISILSDKLLQQQKQS</sequence>
<comment type="caution">
    <text evidence="11">The sequence shown here is derived from an EMBL/GenBank/DDBJ whole genome shotgun (WGS) entry which is preliminary data.</text>
</comment>
<dbReference type="InterPro" id="IPR045221">
    <property type="entry name" value="Sphingomyelin_synth-like"/>
</dbReference>
<feature type="transmembrane region" description="Helical" evidence="9">
    <location>
        <begin position="1137"/>
        <end position="1156"/>
    </location>
</feature>
<evidence type="ECO:0000259" key="10">
    <source>
        <dbReference type="Pfam" id="PF14360"/>
    </source>
</evidence>
<dbReference type="GO" id="GO:0005789">
    <property type="term" value="C:endoplasmic reticulum membrane"/>
    <property type="evidence" value="ECO:0007669"/>
    <property type="project" value="TreeGrafter"/>
</dbReference>
<evidence type="ECO:0000256" key="4">
    <source>
        <dbReference type="ARBA" id="ARBA00022692"/>
    </source>
</evidence>
<dbReference type="GO" id="GO:0046513">
    <property type="term" value="P:ceramide biosynthetic process"/>
    <property type="evidence" value="ECO:0007669"/>
    <property type="project" value="TreeGrafter"/>
</dbReference>
<keyword evidence="6 9" id="KW-1133">Transmembrane helix</keyword>
<feature type="transmembrane region" description="Helical" evidence="9">
    <location>
        <begin position="990"/>
        <end position="1016"/>
    </location>
</feature>
<evidence type="ECO:0000313" key="12">
    <source>
        <dbReference type="Proteomes" id="UP000572268"/>
    </source>
</evidence>
<evidence type="ECO:0000256" key="5">
    <source>
        <dbReference type="ARBA" id="ARBA00022919"/>
    </source>
</evidence>
<dbReference type="GO" id="GO:0000139">
    <property type="term" value="C:Golgi membrane"/>
    <property type="evidence" value="ECO:0007669"/>
    <property type="project" value="TreeGrafter"/>
</dbReference>
<feature type="transmembrane region" description="Helical" evidence="9">
    <location>
        <begin position="1191"/>
        <end position="1211"/>
    </location>
</feature>
<organism evidence="11 12">
    <name type="scientific">Perkinsus olseni</name>
    <name type="common">Perkinsus atlanticus</name>
    <dbReference type="NCBI Taxonomy" id="32597"/>
    <lineage>
        <taxon>Eukaryota</taxon>
        <taxon>Sar</taxon>
        <taxon>Alveolata</taxon>
        <taxon>Perkinsozoa</taxon>
        <taxon>Perkinsea</taxon>
        <taxon>Perkinsida</taxon>
        <taxon>Perkinsidae</taxon>
        <taxon>Perkinsus</taxon>
    </lineage>
</organism>
<feature type="transmembrane region" description="Helical" evidence="9">
    <location>
        <begin position="465"/>
        <end position="485"/>
    </location>
</feature>
<feature type="transmembrane region" description="Helical" evidence="9">
    <location>
        <begin position="1218"/>
        <end position="1240"/>
    </location>
</feature>
<feature type="transmembrane region" description="Helical" evidence="9">
    <location>
        <begin position="575"/>
        <end position="597"/>
    </location>
</feature>
<name>A0A7J6MBP7_PEROL</name>
<dbReference type="Pfam" id="PF14360">
    <property type="entry name" value="PAP2_C"/>
    <property type="match status" value="2"/>
</dbReference>
<feature type="transmembrane region" description="Helical" evidence="9">
    <location>
        <begin position="53"/>
        <end position="76"/>
    </location>
</feature>
<feature type="transmembrane region" description="Helical" evidence="9">
    <location>
        <begin position="721"/>
        <end position="745"/>
    </location>
</feature>
<evidence type="ECO:0000256" key="7">
    <source>
        <dbReference type="ARBA" id="ARBA00023098"/>
    </source>
</evidence>
<feature type="domain" description="Sphingomyelin synthase-like" evidence="10">
    <location>
        <begin position="1186"/>
        <end position="1257"/>
    </location>
</feature>
<dbReference type="PANTHER" id="PTHR21290:SF25">
    <property type="entry name" value="SPHINGOMYELIN SYNTHASE-RELATED PROTEIN 1"/>
    <property type="match status" value="1"/>
</dbReference>
<evidence type="ECO:0000256" key="2">
    <source>
        <dbReference type="ARBA" id="ARBA00005441"/>
    </source>
</evidence>
<evidence type="ECO:0000256" key="9">
    <source>
        <dbReference type="SAM" id="Phobius"/>
    </source>
</evidence>
<dbReference type="GO" id="GO:0033188">
    <property type="term" value="F:sphingomyelin synthase activity"/>
    <property type="evidence" value="ECO:0007669"/>
    <property type="project" value="TreeGrafter"/>
</dbReference>
<comment type="similarity">
    <text evidence="2">Belongs to the sphingomyelin synthase family.</text>
</comment>
<reference evidence="11 12" key="1">
    <citation type="submission" date="2020-04" db="EMBL/GenBank/DDBJ databases">
        <title>Perkinsus olseni comparative genomics.</title>
        <authorList>
            <person name="Bogema D.R."/>
        </authorList>
    </citation>
    <scope>NUCLEOTIDE SEQUENCE [LARGE SCALE GENOMIC DNA]</scope>
    <source>
        <strain evidence="11">ATCC PRA-31</strain>
    </source>
</reference>